<evidence type="ECO:0000256" key="1">
    <source>
        <dbReference type="ARBA" id="ARBA00001436"/>
    </source>
</evidence>
<evidence type="ECO:0000259" key="19">
    <source>
        <dbReference type="PROSITE" id="PS50011"/>
    </source>
</evidence>
<dbReference type="EC" id="4.6.1.2" evidence="3 15"/>
<dbReference type="EMBL" id="CAJGYM010000126">
    <property type="protein sequence ID" value="CAD6198460.1"/>
    <property type="molecule type" value="Genomic_DNA"/>
</dbReference>
<dbReference type="GO" id="GO:0005525">
    <property type="term" value="F:GTP binding"/>
    <property type="evidence" value="ECO:0007669"/>
    <property type="project" value="UniProtKB-KW"/>
</dbReference>
<evidence type="ECO:0000313" key="22">
    <source>
        <dbReference type="Proteomes" id="UP000835052"/>
    </source>
</evidence>
<dbReference type="GO" id="GO:0035556">
    <property type="term" value="P:intracellular signal transduction"/>
    <property type="evidence" value="ECO:0007669"/>
    <property type="project" value="InterPro"/>
</dbReference>
<gene>
    <name evidence="21" type="ORF">CAUJ_LOCUS14366</name>
</gene>
<keyword evidence="5 18" id="KW-0732">Signal</keyword>
<comment type="catalytic activity">
    <reaction evidence="1 15">
        <text>GTP = 3',5'-cyclic GMP + diphosphate</text>
        <dbReference type="Rhea" id="RHEA:13665"/>
        <dbReference type="ChEBI" id="CHEBI:33019"/>
        <dbReference type="ChEBI" id="CHEBI:37565"/>
        <dbReference type="ChEBI" id="CHEBI:57746"/>
        <dbReference type="EC" id="4.6.1.2"/>
    </reaction>
</comment>
<dbReference type="SMART" id="SM00044">
    <property type="entry name" value="CYCc"/>
    <property type="match status" value="1"/>
</dbReference>
<sequence>MLDEVLFLLTVFLNTVTAQLGTVTVPTTLAPSNRTLITVGVAAAQQIQSGSIGFAQCGGALTLAVERLRRDGYAMEYIVNYTECDRALAVAAGLDFMKNRKVDVIFGPPCQSPLVVMGALSSLYKTPLMAWGYVSASEFTDATRFPYLTTVNPNSLSLGYCVVKVLETFKWNKVALFSANDEMNYCGSVVDDVERAMNDAQTYQIDVSLKLTLPANDDVLYESTLSRAKIILFCAYGGPDRRKYLTKIAKLNMTTNEYVHIYLSLRSSGYGQVVVTDTVLSNGLSPFWLDISKNNADGLDAVAREAAPSTFMIDLQNEVADLNYLQYFKSHLADAVKNPPISCATQECINLNQNMSMGVFARHLHDAMYLYGMALTNLVRNGSSIRDPDAVELAMQTTFPGLSGEVTINQNNTRLPLFVFYGINNKYDQVSFMNVTYFSSVATVSLAYSDESVIWARRGGKRPLTTPICGFLGDKCPKSFMDQYGTLVIILGAVLGVILIALIFFVIYIIRSKQLEQERINSEWQIPITRLQKPPSKKERERQSKRSLQSGPSTTTGDTKFTYDGEFSHYTILYLEREPVITTKHPASTLTKMDYERFVNVFGGGSAIGTGPFEATFTAAASPGRRKSLADYENRAAPPIAPPERSALYRRRSGCGRPGTGPPSCISLCEKLDHDNINKFIGLSIDGAEYVVVLEKMCARGSLQDIISRGNFSMDPFFMFCIIRDIAEGLKFLHHTFLPNHGNLRSGTCLVNDSWQVKITDYGLDNLAEESAPTKKRQLWVAPEVLRNNTPRSQIDKSADVYSFAIVCSEVLTRKPAFDWNDRKESVDELIYLIKKGGRNALRPELDMEGVEMNPAVLHLVRDCWSETPEERPMMDVITNLLSGMMPSKKSNLMDHVFNMLEEYTTTLELEVEERTKELSAEKKKADVLLGRMLPKQVAERLKLGQTVEPEGFDSVSVFFSDVVKFTILATKCSPFQVVNLLNDMYSNFDAIIEEHGVYKVESIGDGYLCVSGLPVRNGYAHIREIVEMSLDFMSYIKSFKIPHLPRETVELRIGINSGPCVAGVVGLSMPRYCLFGDTVNTASRMESNGKASHIHLSGAAHHLLVSQYPHQYETQSRGDVIIKGKGVMETFWVHGRKGDKTVYNRESTPPQKTVLVKTQPKERQITPDSLLSTERSVSPIMQKLDYNNEDALYRKFRKSEPTLA</sequence>
<dbReference type="PROSITE" id="PS00452">
    <property type="entry name" value="GUANYLATE_CYCLASE_1"/>
    <property type="match status" value="1"/>
</dbReference>
<protein>
    <recommendedName>
        <fullName evidence="3 15">Guanylate cyclase</fullName>
        <ecNumber evidence="3 15">4.6.1.2</ecNumber>
    </recommendedName>
</protein>
<dbReference type="FunFam" id="3.30.70.1230:FF:000023">
    <property type="entry name" value="Guanylate cyclase"/>
    <property type="match status" value="1"/>
</dbReference>
<keyword evidence="12 14" id="KW-0456">Lyase</keyword>
<evidence type="ECO:0000256" key="17">
    <source>
        <dbReference type="SAM" id="Phobius"/>
    </source>
</evidence>
<evidence type="ECO:0000259" key="20">
    <source>
        <dbReference type="PROSITE" id="PS50125"/>
    </source>
</evidence>
<dbReference type="PROSITE" id="PS50125">
    <property type="entry name" value="GUANYLATE_CYCLASE_2"/>
    <property type="match status" value="1"/>
</dbReference>
<dbReference type="GO" id="GO:0004383">
    <property type="term" value="F:guanylate cyclase activity"/>
    <property type="evidence" value="ECO:0007669"/>
    <property type="project" value="UniProtKB-EC"/>
</dbReference>
<name>A0A8S1HSV8_9PELO</name>
<dbReference type="InterPro" id="IPR050401">
    <property type="entry name" value="Cyclic_nucleotide_synthase"/>
</dbReference>
<evidence type="ECO:0000256" key="18">
    <source>
        <dbReference type="SAM" id="SignalP"/>
    </source>
</evidence>
<comment type="similarity">
    <text evidence="14">Belongs to the adenylyl cyclase class-4/guanylyl cyclase family.</text>
</comment>
<dbReference type="AlphaFoldDB" id="A0A8S1HSV8"/>
<organism evidence="21 22">
    <name type="scientific">Caenorhabditis auriculariae</name>
    <dbReference type="NCBI Taxonomy" id="2777116"/>
    <lineage>
        <taxon>Eukaryota</taxon>
        <taxon>Metazoa</taxon>
        <taxon>Ecdysozoa</taxon>
        <taxon>Nematoda</taxon>
        <taxon>Chromadorea</taxon>
        <taxon>Rhabditida</taxon>
        <taxon>Rhabditina</taxon>
        <taxon>Rhabditomorpha</taxon>
        <taxon>Rhabditoidea</taxon>
        <taxon>Rhabditidae</taxon>
        <taxon>Peloderinae</taxon>
        <taxon>Caenorhabditis</taxon>
    </lineage>
</organism>
<evidence type="ECO:0000256" key="13">
    <source>
        <dbReference type="ARBA" id="ARBA00023293"/>
    </source>
</evidence>
<reference evidence="21" key="1">
    <citation type="submission" date="2020-10" db="EMBL/GenBank/DDBJ databases">
        <authorList>
            <person name="Kikuchi T."/>
        </authorList>
    </citation>
    <scope>NUCLEOTIDE SEQUENCE</scope>
    <source>
        <strain evidence="21">NKZ352</strain>
    </source>
</reference>
<dbReference type="OrthoDB" id="4062651at2759"/>
<evidence type="ECO:0000256" key="10">
    <source>
        <dbReference type="ARBA" id="ARBA00023170"/>
    </source>
</evidence>
<feature type="chain" id="PRO_5035943515" description="Guanylate cyclase" evidence="18">
    <location>
        <begin position="19"/>
        <end position="1205"/>
    </location>
</feature>
<keyword evidence="4 17" id="KW-0812">Transmembrane</keyword>
<comment type="subcellular location">
    <subcellularLocation>
        <location evidence="2">Membrane</location>
        <topology evidence="2">Single-pass type I membrane protein</topology>
    </subcellularLocation>
</comment>
<evidence type="ECO:0000256" key="3">
    <source>
        <dbReference type="ARBA" id="ARBA00012202"/>
    </source>
</evidence>
<evidence type="ECO:0000256" key="5">
    <source>
        <dbReference type="ARBA" id="ARBA00022729"/>
    </source>
</evidence>
<dbReference type="GO" id="GO:0004016">
    <property type="term" value="F:adenylate cyclase activity"/>
    <property type="evidence" value="ECO:0007669"/>
    <property type="project" value="TreeGrafter"/>
</dbReference>
<dbReference type="InterPro" id="IPR001054">
    <property type="entry name" value="A/G_cyclase"/>
</dbReference>
<dbReference type="CDD" id="cd07302">
    <property type="entry name" value="CHD"/>
    <property type="match status" value="1"/>
</dbReference>
<dbReference type="Proteomes" id="UP000835052">
    <property type="component" value="Unassembled WGS sequence"/>
</dbReference>
<dbReference type="CDD" id="cd06352">
    <property type="entry name" value="PBP1_NPR_GC-like"/>
    <property type="match status" value="1"/>
</dbReference>
<dbReference type="Pfam" id="PF07714">
    <property type="entry name" value="PK_Tyr_Ser-Thr"/>
    <property type="match status" value="1"/>
</dbReference>
<dbReference type="PANTHER" id="PTHR11920:SF71">
    <property type="entry name" value="RECEPTOR-TYPE GUANYLATE CYCLASE GCY-19"/>
    <property type="match status" value="1"/>
</dbReference>
<feature type="transmembrane region" description="Helical" evidence="17">
    <location>
        <begin position="484"/>
        <end position="510"/>
    </location>
</feature>
<dbReference type="Gene3D" id="6.10.250.780">
    <property type="match status" value="1"/>
</dbReference>
<feature type="compositionally biased region" description="Polar residues" evidence="16">
    <location>
        <begin position="546"/>
        <end position="559"/>
    </location>
</feature>
<dbReference type="SUPFAM" id="SSF53822">
    <property type="entry name" value="Periplasmic binding protein-like I"/>
    <property type="match status" value="1"/>
</dbReference>
<dbReference type="InterPro" id="IPR001828">
    <property type="entry name" value="ANF_lig-bd_rcpt"/>
</dbReference>
<dbReference type="GO" id="GO:0007635">
    <property type="term" value="P:chemosensory behavior"/>
    <property type="evidence" value="ECO:0007669"/>
    <property type="project" value="UniProtKB-ARBA"/>
</dbReference>
<evidence type="ECO:0000256" key="15">
    <source>
        <dbReference type="RuleBase" id="RU003431"/>
    </source>
</evidence>
<keyword evidence="10" id="KW-0675">Receptor</keyword>
<dbReference type="InterPro" id="IPR001245">
    <property type="entry name" value="Ser-Thr/Tyr_kinase_cat_dom"/>
</dbReference>
<keyword evidence="9 17" id="KW-0472">Membrane</keyword>
<dbReference type="PANTHER" id="PTHR11920">
    <property type="entry name" value="GUANYLYL CYCLASE"/>
    <property type="match status" value="1"/>
</dbReference>
<dbReference type="GO" id="GO:0006935">
    <property type="term" value="P:chemotaxis"/>
    <property type="evidence" value="ECO:0007669"/>
    <property type="project" value="UniProtKB-ARBA"/>
</dbReference>
<dbReference type="Gene3D" id="1.10.510.10">
    <property type="entry name" value="Transferase(Phosphotransferase) domain 1"/>
    <property type="match status" value="1"/>
</dbReference>
<feature type="domain" description="Protein kinase" evidence="19">
    <location>
        <begin position="602"/>
        <end position="899"/>
    </location>
</feature>
<dbReference type="InterPro" id="IPR000719">
    <property type="entry name" value="Prot_kinase_dom"/>
</dbReference>
<dbReference type="Pfam" id="PF00211">
    <property type="entry name" value="Guanylate_cyc"/>
    <property type="match status" value="1"/>
</dbReference>
<dbReference type="Gene3D" id="3.30.70.1230">
    <property type="entry name" value="Nucleotide cyclase"/>
    <property type="match status" value="1"/>
</dbReference>
<dbReference type="PROSITE" id="PS50011">
    <property type="entry name" value="PROTEIN_KINASE_DOM"/>
    <property type="match status" value="1"/>
</dbReference>
<evidence type="ECO:0000256" key="16">
    <source>
        <dbReference type="SAM" id="MobiDB-lite"/>
    </source>
</evidence>
<feature type="region of interest" description="Disordered" evidence="16">
    <location>
        <begin position="531"/>
        <end position="560"/>
    </location>
</feature>
<dbReference type="InterPro" id="IPR018297">
    <property type="entry name" value="A/G_cyclase_CS"/>
</dbReference>
<keyword evidence="22" id="KW-1185">Reference proteome</keyword>
<keyword evidence="11" id="KW-0325">Glycoprotein</keyword>
<keyword evidence="8" id="KW-0342">GTP-binding</keyword>
<dbReference type="SUPFAM" id="SSF56112">
    <property type="entry name" value="Protein kinase-like (PK-like)"/>
    <property type="match status" value="1"/>
</dbReference>
<comment type="caution">
    <text evidence="21">The sequence shown here is derived from an EMBL/GenBank/DDBJ whole genome shotgun (WGS) entry which is preliminary data.</text>
</comment>
<evidence type="ECO:0000256" key="8">
    <source>
        <dbReference type="ARBA" id="ARBA00023134"/>
    </source>
</evidence>
<evidence type="ECO:0000256" key="6">
    <source>
        <dbReference type="ARBA" id="ARBA00022741"/>
    </source>
</evidence>
<feature type="signal peptide" evidence="18">
    <location>
        <begin position="1"/>
        <end position="18"/>
    </location>
</feature>
<keyword evidence="13 15" id="KW-0141">cGMP biosynthesis</keyword>
<evidence type="ECO:0000256" key="12">
    <source>
        <dbReference type="ARBA" id="ARBA00023239"/>
    </source>
</evidence>
<feature type="domain" description="Guanylate cyclase" evidence="20">
    <location>
        <begin position="957"/>
        <end position="1087"/>
    </location>
</feature>
<dbReference type="GO" id="GO:0001653">
    <property type="term" value="F:peptide receptor activity"/>
    <property type="evidence" value="ECO:0007669"/>
    <property type="project" value="TreeGrafter"/>
</dbReference>
<dbReference type="GO" id="GO:0005524">
    <property type="term" value="F:ATP binding"/>
    <property type="evidence" value="ECO:0007669"/>
    <property type="project" value="InterPro"/>
</dbReference>
<dbReference type="InterPro" id="IPR011009">
    <property type="entry name" value="Kinase-like_dom_sf"/>
</dbReference>
<dbReference type="GO" id="GO:0004672">
    <property type="term" value="F:protein kinase activity"/>
    <property type="evidence" value="ECO:0007669"/>
    <property type="project" value="InterPro"/>
</dbReference>
<dbReference type="Gene3D" id="3.40.50.2300">
    <property type="match status" value="2"/>
</dbReference>
<dbReference type="GO" id="GO:0007168">
    <property type="term" value="P:receptor guanylyl cyclase signaling pathway"/>
    <property type="evidence" value="ECO:0007669"/>
    <property type="project" value="TreeGrafter"/>
</dbReference>
<keyword evidence="6" id="KW-0547">Nucleotide-binding</keyword>
<evidence type="ECO:0000256" key="2">
    <source>
        <dbReference type="ARBA" id="ARBA00004479"/>
    </source>
</evidence>
<dbReference type="Pfam" id="PF01094">
    <property type="entry name" value="ANF_receptor"/>
    <property type="match status" value="1"/>
</dbReference>
<accession>A0A8S1HSV8</accession>
<keyword evidence="7 17" id="KW-1133">Transmembrane helix</keyword>
<dbReference type="PRINTS" id="PR00255">
    <property type="entry name" value="NATPEPTIDER"/>
</dbReference>
<evidence type="ECO:0000313" key="21">
    <source>
        <dbReference type="EMBL" id="CAD6198460.1"/>
    </source>
</evidence>
<evidence type="ECO:0000256" key="9">
    <source>
        <dbReference type="ARBA" id="ARBA00023136"/>
    </source>
</evidence>
<dbReference type="InterPro" id="IPR028082">
    <property type="entry name" value="Peripla_BP_I"/>
</dbReference>
<dbReference type="InterPro" id="IPR029787">
    <property type="entry name" value="Nucleotide_cyclase"/>
</dbReference>
<evidence type="ECO:0000256" key="7">
    <source>
        <dbReference type="ARBA" id="ARBA00022989"/>
    </source>
</evidence>
<proteinExistence type="inferred from homology"/>
<dbReference type="SUPFAM" id="SSF55073">
    <property type="entry name" value="Nucleotide cyclase"/>
    <property type="match status" value="1"/>
</dbReference>
<dbReference type="GO" id="GO:0005886">
    <property type="term" value="C:plasma membrane"/>
    <property type="evidence" value="ECO:0007669"/>
    <property type="project" value="TreeGrafter"/>
</dbReference>
<dbReference type="InterPro" id="IPR001170">
    <property type="entry name" value="ANPR/GUC"/>
</dbReference>
<evidence type="ECO:0000256" key="14">
    <source>
        <dbReference type="RuleBase" id="RU000405"/>
    </source>
</evidence>
<evidence type="ECO:0000256" key="11">
    <source>
        <dbReference type="ARBA" id="ARBA00023180"/>
    </source>
</evidence>
<evidence type="ECO:0000256" key="4">
    <source>
        <dbReference type="ARBA" id="ARBA00022692"/>
    </source>
</evidence>